<evidence type="ECO:0000256" key="1">
    <source>
        <dbReference type="ARBA" id="ARBA00004123"/>
    </source>
</evidence>
<sequence>MDVLWIPPCKLRANKKGKAKLIWDIEVNILFNGHTDLISLFQNFVPKNLRDRDTAALCVSTMLGKSPDRCRGDDGPIHKVGEDGRKETKACIEFVNRVAKTLDDNYKYKSFLDAVNGLGEGKDIDQVHNEVYLIFKDHPELEIEFSWFLADFYEASGDEVDTNFNFFSRSRRAEGGEVRKKNRYEKILFDCEDQMYEFDMMYHSVESTMRAVDKIVEELKTDRKGKKLKRNEKVTIYIEEYLSVLNLKCLKDLFGEHFVSNMRGNPIDANVIATIMLDLNKKYIELEKYRERAKIKWARTFKENHEKAYNHSTSVKKEIAKRSKLVDPFYRLKHQEEDLMKKKEANHVLVHLRRVSDARHSYDYTLNKALRAKLRN</sequence>
<keyword evidence="2" id="KW-0678">Repressor</keyword>
<organism evidence="6 7">
    <name type="scientific">Forsythia ovata</name>
    <dbReference type="NCBI Taxonomy" id="205694"/>
    <lineage>
        <taxon>Eukaryota</taxon>
        <taxon>Viridiplantae</taxon>
        <taxon>Streptophyta</taxon>
        <taxon>Embryophyta</taxon>
        <taxon>Tracheophyta</taxon>
        <taxon>Spermatophyta</taxon>
        <taxon>Magnoliopsida</taxon>
        <taxon>eudicotyledons</taxon>
        <taxon>Gunneridae</taxon>
        <taxon>Pentapetalae</taxon>
        <taxon>asterids</taxon>
        <taxon>lamiids</taxon>
        <taxon>Lamiales</taxon>
        <taxon>Oleaceae</taxon>
        <taxon>Forsythieae</taxon>
        <taxon>Forsythia</taxon>
    </lineage>
</organism>
<accession>A0ABD1S614</accession>
<dbReference type="GO" id="GO:0005634">
    <property type="term" value="C:nucleus"/>
    <property type="evidence" value="ECO:0007669"/>
    <property type="project" value="UniProtKB-SubCell"/>
</dbReference>
<dbReference type="SUPFAM" id="SSF47762">
    <property type="entry name" value="PAH2 domain"/>
    <property type="match status" value="1"/>
</dbReference>
<keyword evidence="7" id="KW-1185">Reference proteome</keyword>
<dbReference type="Proteomes" id="UP001604277">
    <property type="component" value="Unassembled WGS sequence"/>
</dbReference>
<dbReference type="PANTHER" id="PTHR12346">
    <property type="entry name" value="SIN3B-RELATED"/>
    <property type="match status" value="1"/>
</dbReference>
<dbReference type="InterPro" id="IPR003822">
    <property type="entry name" value="PAH"/>
</dbReference>
<dbReference type="AlphaFoldDB" id="A0ABD1S614"/>
<gene>
    <name evidence="6" type="ORF">Fot_39914</name>
</gene>
<dbReference type="InterPro" id="IPR039774">
    <property type="entry name" value="Sin3-like"/>
</dbReference>
<dbReference type="PROSITE" id="PS51477">
    <property type="entry name" value="PAH"/>
    <property type="match status" value="1"/>
</dbReference>
<evidence type="ECO:0000256" key="2">
    <source>
        <dbReference type="ARBA" id="ARBA00022491"/>
    </source>
</evidence>
<feature type="domain" description="Histone deacetylase interacting" evidence="5">
    <location>
        <begin position="142"/>
        <end position="229"/>
    </location>
</feature>
<comment type="caution">
    <text evidence="6">The sequence shown here is derived from an EMBL/GenBank/DDBJ whole genome shotgun (WGS) entry which is preliminary data.</text>
</comment>
<evidence type="ECO:0000256" key="3">
    <source>
        <dbReference type="ARBA" id="ARBA00023242"/>
    </source>
</evidence>
<protein>
    <submittedName>
        <fullName evidence="6">Paired amphipathic helix protein Sin3-like 2</fullName>
    </submittedName>
</protein>
<keyword evidence="3 4" id="KW-0539">Nucleus</keyword>
<comment type="subcellular location">
    <subcellularLocation>
        <location evidence="1 4">Nucleus</location>
    </subcellularLocation>
</comment>
<reference evidence="7" key="1">
    <citation type="submission" date="2024-07" db="EMBL/GenBank/DDBJ databases">
        <title>Two chromosome-level genome assemblies of Korean endemic species Abeliophyllum distichum and Forsythia ovata (Oleaceae).</title>
        <authorList>
            <person name="Jang H."/>
        </authorList>
    </citation>
    <scope>NUCLEOTIDE SEQUENCE [LARGE SCALE GENOMIC DNA]</scope>
</reference>
<name>A0ABD1S614_9LAMI</name>
<evidence type="ECO:0000256" key="4">
    <source>
        <dbReference type="PROSITE-ProRule" id="PRU00810"/>
    </source>
</evidence>
<dbReference type="SMART" id="SM00761">
    <property type="entry name" value="HDAC_interact"/>
    <property type="match status" value="1"/>
</dbReference>
<evidence type="ECO:0000313" key="6">
    <source>
        <dbReference type="EMBL" id="KAL2496157.1"/>
    </source>
</evidence>
<dbReference type="PANTHER" id="PTHR12346:SF38">
    <property type="entry name" value="HISTONE DEACETYLASE INTERACTING DOMAIN-CONTAINING PROTEIN"/>
    <property type="match status" value="1"/>
</dbReference>
<evidence type="ECO:0000313" key="7">
    <source>
        <dbReference type="Proteomes" id="UP001604277"/>
    </source>
</evidence>
<dbReference type="InterPro" id="IPR036600">
    <property type="entry name" value="PAH_sf"/>
</dbReference>
<dbReference type="InterPro" id="IPR013194">
    <property type="entry name" value="HDAC_interact_dom"/>
</dbReference>
<dbReference type="Gene3D" id="1.20.1160.11">
    <property type="entry name" value="Paired amphipathic helix"/>
    <property type="match status" value="1"/>
</dbReference>
<dbReference type="EMBL" id="JBFOLJ010000011">
    <property type="protein sequence ID" value="KAL2496157.1"/>
    <property type="molecule type" value="Genomic_DNA"/>
</dbReference>
<evidence type="ECO:0000259" key="5">
    <source>
        <dbReference type="SMART" id="SM00761"/>
    </source>
</evidence>
<dbReference type="Pfam" id="PF08295">
    <property type="entry name" value="Sin3_corepress"/>
    <property type="match status" value="1"/>
</dbReference>
<proteinExistence type="predicted"/>
<dbReference type="Pfam" id="PF02671">
    <property type="entry name" value="PAH"/>
    <property type="match status" value="1"/>
</dbReference>